<accession>A0ABW6IGW5</accession>
<dbReference type="RefSeq" id="WP_377966171.1">
    <property type="nucleotide sequence ID" value="NZ_JBHZOL010000086.1"/>
</dbReference>
<organism evidence="1 2">
    <name type="scientific">Almyronema epifaneia S1</name>
    <dbReference type="NCBI Taxonomy" id="2991925"/>
    <lineage>
        <taxon>Bacteria</taxon>
        <taxon>Bacillati</taxon>
        <taxon>Cyanobacteriota</taxon>
        <taxon>Cyanophyceae</taxon>
        <taxon>Nodosilineales</taxon>
        <taxon>Nodosilineaceae</taxon>
        <taxon>Almyronema</taxon>
        <taxon>Almyronema epifaneia</taxon>
    </lineage>
</organism>
<reference evidence="1 2" key="1">
    <citation type="submission" date="2024-10" db="EMBL/GenBank/DDBJ databases">
        <authorList>
            <person name="Ratan Roy A."/>
            <person name="Morales Sandoval P.H."/>
            <person name="De Los Santos Villalobos S."/>
            <person name="Chakraborty S."/>
            <person name="Mukherjee J."/>
        </authorList>
    </citation>
    <scope>NUCLEOTIDE SEQUENCE [LARGE SCALE GENOMIC DNA]</scope>
    <source>
        <strain evidence="1 2">S1</strain>
    </source>
</reference>
<proteinExistence type="predicted"/>
<keyword evidence="2" id="KW-1185">Reference proteome</keyword>
<sequence>MWAQKSPEATASGVSQPEIKNDWELIDKLEIKAWADAAGAIWSVMHHAQC</sequence>
<comment type="caution">
    <text evidence="1">The sequence shown here is derived from an EMBL/GenBank/DDBJ whole genome shotgun (WGS) entry which is preliminary data.</text>
</comment>
<evidence type="ECO:0000313" key="1">
    <source>
        <dbReference type="EMBL" id="MFE4107450.1"/>
    </source>
</evidence>
<evidence type="ECO:0000313" key="2">
    <source>
        <dbReference type="Proteomes" id="UP001600165"/>
    </source>
</evidence>
<dbReference type="EMBL" id="JBHZOL010000086">
    <property type="protein sequence ID" value="MFE4107450.1"/>
    <property type="molecule type" value="Genomic_DNA"/>
</dbReference>
<dbReference type="Proteomes" id="UP001600165">
    <property type="component" value="Unassembled WGS sequence"/>
</dbReference>
<name>A0ABW6IGW5_9CYAN</name>
<gene>
    <name evidence="1" type="ORF">ACFVKH_14245</name>
</gene>
<protein>
    <submittedName>
        <fullName evidence="1">Uncharacterized protein</fullName>
    </submittedName>
</protein>